<name>A0ABW3YAL2_9ACTN</name>
<evidence type="ECO:0000313" key="3">
    <source>
        <dbReference type="EMBL" id="MFD1320450.1"/>
    </source>
</evidence>
<evidence type="ECO:0000256" key="1">
    <source>
        <dbReference type="SAM" id="MobiDB-lite"/>
    </source>
</evidence>
<dbReference type="InterPro" id="IPR001387">
    <property type="entry name" value="Cro/C1-type_HTH"/>
</dbReference>
<dbReference type="InterPro" id="IPR010982">
    <property type="entry name" value="Lambda_DNA-bd_dom_sf"/>
</dbReference>
<dbReference type="EMBL" id="JBHTMP010000005">
    <property type="protein sequence ID" value="MFD1320450.1"/>
    <property type="molecule type" value="Genomic_DNA"/>
</dbReference>
<dbReference type="RefSeq" id="WP_377567450.1">
    <property type="nucleotide sequence ID" value="NZ_JBHTMP010000005.1"/>
</dbReference>
<sequence>MPPLDPYPCTAAPTPLGPILAKLRLAHGWSQLQLAERLCEASGVPTISRHEVSRWERQQRIPGDFWLGWLATVLETPLDRLAAATEAVRTDGTRRSPRYRPEPDIRRARQALLTLAHAWVTDPAGALGRLEHLGQVGEHLGRFGPFGPPADDPGPPSPGASTADLADLRRLDDIVGGLDLIHHGRLQLARALSSLADSGRVTRRRVLPLVAEAAQLAGWLAADAGDTAAALTTYRTALIAAADAGDRALAAHILGSASHLLTATGDPDGALILARTGRLGSRQRASAGLRALLLHRAALAAAVGGRHRTARSALTAAQQAAERRNPGADPPWLYWLDDAELTAMTGRCLAALRRPMRAEPILAQARQRATSRRASALYGSWLARTYLQLGEVEQACEVADSALLDAVAAGSARAAVELAAVRRELAAHHDEPAVRRHAALVTAATPYLPTIACRS</sequence>
<dbReference type="Gene3D" id="1.10.260.40">
    <property type="entry name" value="lambda repressor-like DNA-binding domains"/>
    <property type="match status" value="1"/>
</dbReference>
<feature type="domain" description="HTH cro/C1-type" evidence="2">
    <location>
        <begin position="20"/>
        <end position="81"/>
    </location>
</feature>
<evidence type="ECO:0000259" key="2">
    <source>
        <dbReference type="PROSITE" id="PS50943"/>
    </source>
</evidence>
<organism evidence="3 4">
    <name type="scientific">Micromonospora sonneratiae</name>
    <dbReference type="NCBI Taxonomy" id="1184706"/>
    <lineage>
        <taxon>Bacteria</taxon>
        <taxon>Bacillati</taxon>
        <taxon>Actinomycetota</taxon>
        <taxon>Actinomycetes</taxon>
        <taxon>Micromonosporales</taxon>
        <taxon>Micromonosporaceae</taxon>
        <taxon>Micromonospora</taxon>
    </lineage>
</organism>
<keyword evidence="4" id="KW-1185">Reference proteome</keyword>
<dbReference type="InterPro" id="IPR011990">
    <property type="entry name" value="TPR-like_helical_dom_sf"/>
</dbReference>
<accession>A0ABW3YAL2</accession>
<gene>
    <name evidence="3" type="ORF">ACFQ4H_05015</name>
</gene>
<comment type="caution">
    <text evidence="3">The sequence shown here is derived from an EMBL/GenBank/DDBJ whole genome shotgun (WGS) entry which is preliminary data.</text>
</comment>
<dbReference type="SUPFAM" id="SSF48452">
    <property type="entry name" value="TPR-like"/>
    <property type="match status" value="1"/>
</dbReference>
<evidence type="ECO:0000313" key="4">
    <source>
        <dbReference type="Proteomes" id="UP001597260"/>
    </source>
</evidence>
<proteinExistence type="predicted"/>
<dbReference type="CDD" id="cd00093">
    <property type="entry name" value="HTH_XRE"/>
    <property type="match status" value="1"/>
</dbReference>
<protein>
    <submittedName>
        <fullName evidence="3">Transcriptional regulator</fullName>
    </submittedName>
</protein>
<feature type="compositionally biased region" description="Pro residues" evidence="1">
    <location>
        <begin position="146"/>
        <end position="158"/>
    </location>
</feature>
<dbReference type="SUPFAM" id="SSF47413">
    <property type="entry name" value="lambda repressor-like DNA-binding domains"/>
    <property type="match status" value="1"/>
</dbReference>
<dbReference type="PROSITE" id="PS50943">
    <property type="entry name" value="HTH_CROC1"/>
    <property type="match status" value="1"/>
</dbReference>
<reference evidence="4" key="1">
    <citation type="journal article" date="2019" name="Int. J. Syst. Evol. Microbiol.">
        <title>The Global Catalogue of Microorganisms (GCM) 10K type strain sequencing project: providing services to taxonomists for standard genome sequencing and annotation.</title>
        <authorList>
            <consortium name="The Broad Institute Genomics Platform"/>
            <consortium name="The Broad Institute Genome Sequencing Center for Infectious Disease"/>
            <person name="Wu L."/>
            <person name="Ma J."/>
        </authorList>
    </citation>
    <scope>NUCLEOTIDE SEQUENCE [LARGE SCALE GENOMIC DNA]</scope>
    <source>
        <strain evidence="4">JCM 31037</strain>
    </source>
</reference>
<feature type="region of interest" description="Disordered" evidence="1">
    <location>
        <begin position="141"/>
        <end position="162"/>
    </location>
</feature>
<dbReference type="Proteomes" id="UP001597260">
    <property type="component" value="Unassembled WGS sequence"/>
</dbReference>